<dbReference type="InterPro" id="IPR050229">
    <property type="entry name" value="GlpE_sulfurtransferase"/>
</dbReference>
<dbReference type="PANTHER" id="PTHR43031">
    <property type="entry name" value="FAD-DEPENDENT OXIDOREDUCTASE"/>
    <property type="match status" value="1"/>
</dbReference>
<feature type="non-terminal residue" evidence="1">
    <location>
        <position position="98"/>
    </location>
</feature>
<dbReference type="SUPFAM" id="SSF52821">
    <property type="entry name" value="Rhodanese/Cell cycle control phosphatase"/>
    <property type="match status" value="1"/>
</dbReference>
<organism evidence="1">
    <name type="scientific">Cyprideis torosa</name>
    <dbReference type="NCBI Taxonomy" id="163714"/>
    <lineage>
        <taxon>Eukaryota</taxon>
        <taxon>Metazoa</taxon>
        <taxon>Ecdysozoa</taxon>
        <taxon>Arthropoda</taxon>
        <taxon>Crustacea</taxon>
        <taxon>Oligostraca</taxon>
        <taxon>Ostracoda</taxon>
        <taxon>Podocopa</taxon>
        <taxon>Podocopida</taxon>
        <taxon>Cytherocopina</taxon>
        <taxon>Cytheroidea</taxon>
        <taxon>Cytherideidae</taxon>
        <taxon>Cyprideis</taxon>
    </lineage>
</organism>
<accession>A0A7R8X2K6</accession>
<dbReference type="EMBL" id="OB706346">
    <property type="protein sequence ID" value="CAD7238671.1"/>
    <property type="molecule type" value="Genomic_DNA"/>
</dbReference>
<dbReference type="Pfam" id="PF00581">
    <property type="entry name" value="Rhodanese"/>
    <property type="match status" value="1"/>
</dbReference>
<dbReference type="CDD" id="cd00158">
    <property type="entry name" value="RHOD"/>
    <property type="match status" value="1"/>
</dbReference>
<evidence type="ECO:0000313" key="1">
    <source>
        <dbReference type="EMBL" id="CAD7238671.1"/>
    </source>
</evidence>
<proteinExistence type="predicted"/>
<dbReference type="PANTHER" id="PTHR43031:SF18">
    <property type="entry name" value="RHODANESE-RELATED SULFURTRANSFERASES"/>
    <property type="match status" value="1"/>
</dbReference>
<dbReference type="AlphaFoldDB" id="A0A7R8X2K6"/>
<dbReference type="InterPro" id="IPR001763">
    <property type="entry name" value="Rhodanese-like_dom"/>
</dbReference>
<name>A0A7R8X2K6_9CRUS</name>
<sequence>MADLVQNRKAYIVDVRTPGEYKRGHVKGSINIPLNSIGTADKKLKGKDPIVLCCASGARSGQAARVLKTKGFEAYNGLASCGNAQNKDESGQSSEQSQ</sequence>
<dbReference type="PROSITE" id="PS50206">
    <property type="entry name" value="RHODANESE_3"/>
    <property type="match status" value="1"/>
</dbReference>
<dbReference type="OrthoDB" id="566238at2759"/>
<reference evidence="1" key="1">
    <citation type="submission" date="2020-11" db="EMBL/GenBank/DDBJ databases">
        <authorList>
            <person name="Tran Van P."/>
        </authorList>
    </citation>
    <scope>NUCLEOTIDE SEQUENCE</scope>
</reference>
<dbReference type="SMART" id="SM00450">
    <property type="entry name" value="RHOD"/>
    <property type="match status" value="1"/>
</dbReference>
<protein>
    <submittedName>
        <fullName evidence="1">Uncharacterized protein</fullName>
    </submittedName>
</protein>
<gene>
    <name evidence="1" type="ORF">CTOB1V02_LOCUS16486</name>
</gene>
<dbReference type="InterPro" id="IPR036873">
    <property type="entry name" value="Rhodanese-like_dom_sf"/>
</dbReference>
<dbReference type="Gene3D" id="3.40.250.10">
    <property type="entry name" value="Rhodanese-like domain"/>
    <property type="match status" value="1"/>
</dbReference>